<evidence type="ECO:0000313" key="3">
    <source>
        <dbReference type="Proteomes" id="UP000284662"/>
    </source>
</evidence>
<dbReference type="Gene3D" id="1.20.1260.10">
    <property type="match status" value="2"/>
</dbReference>
<dbReference type="PANTHER" id="PTHR36933">
    <property type="entry name" value="SLL0788 PROTEIN"/>
    <property type="match status" value="1"/>
</dbReference>
<dbReference type="PANTHER" id="PTHR36933:SF1">
    <property type="entry name" value="SLL0788 PROTEIN"/>
    <property type="match status" value="1"/>
</dbReference>
<protein>
    <submittedName>
        <fullName evidence="2">DUF305 domain-containing protein</fullName>
    </submittedName>
</protein>
<organism evidence="2 3">
    <name type="scientific">Megamonas rupellensis</name>
    <dbReference type="NCBI Taxonomy" id="491921"/>
    <lineage>
        <taxon>Bacteria</taxon>
        <taxon>Bacillati</taxon>
        <taxon>Bacillota</taxon>
        <taxon>Negativicutes</taxon>
        <taxon>Selenomonadales</taxon>
        <taxon>Selenomonadaceae</taxon>
        <taxon>Megamonas</taxon>
    </lineage>
</organism>
<name>A0A411ZTF8_9FIRM</name>
<dbReference type="AlphaFoldDB" id="A0A411ZTF8"/>
<dbReference type="Proteomes" id="UP000284662">
    <property type="component" value="Unassembled WGS sequence"/>
</dbReference>
<dbReference type="InterPro" id="IPR005183">
    <property type="entry name" value="DUF305_CopM-like"/>
</dbReference>
<evidence type="ECO:0000313" key="2">
    <source>
        <dbReference type="EMBL" id="RGQ06110.1"/>
    </source>
</evidence>
<gene>
    <name evidence="2" type="ORF">DWZ11_05075</name>
</gene>
<feature type="domain" description="DUF305" evidence="1">
    <location>
        <begin position="75"/>
        <end position="224"/>
    </location>
</feature>
<dbReference type="Pfam" id="PF03713">
    <property type="entry name" value="DUF305"/>
    <property type="match status" value="1"/>
</dbReference>
<dbReference type="RefSeq" id="WP_117976389.1">
    <property type="nucleotide sequence ID" value="NZ_QRST01000007.1"/>
</dbReference>
<proteinExistence type="predicted"/>
<dbReference type="EMBL" id="QRST01000007">
    <property type="protein sequence ID" value="RGQ06110.1"/>
    <property type="molecule type" value="Genomic_DNA"/>
</dbReference>
<reference evidence="2 3" key="1">
    <citation type="submission" date="2018-08" db="EMBL/GenBank/DDBJ databases">
        <title>A genome reference for cultivated species of the human gut microbiota.</title>
        <authorList>
            <person name="Zou Y."/>
            <person name="Xue W."/>
            <person name="Luo G."/>
        </authorList>
    </citation>
    <scope>NUCLEOTIDE SEQUENCE [LARGE SCALE GENOMIC DNA]</scope>
    <source>
        <strain evidence="2 3">AF29-2</strain>
    </source>
</reference>
<sequence length="229" mass="26354">MKKIILTLTCVTIISNVGNFNIANAHYHDNYRHHNINTQMQVDKFNFDPLINNEIVDSMHMPMMNEEFVQSGNVDKDFVANMIPHHQGAIDSAKLILEYGSNEEVKAIARNIIKTQTKEIEDFNELLANEDFSNSNLSEKAYAEFVAKEKENMAEMMNKMIAVTRTRDKKTADYTFILAMKYHHEGALEASKQILAYTKNPQIRKIAKNIIKDQAKEIKQFDKLIEQGL</sequence>
<accession>A0A411ZTF8</accession>
<evidence type="ECO:0000259" key="1">
    <source>
        <dbReference type="Pfam" id="PF03713"/>
    </source>
</evidence>
<dbReference type="InterPro" id="IPR012347">
    <property type="entry name" value="Ferritin-like"/>
</dbReference>
<comment type="caution">
    <text evidence="2">The sequence shown here is derived from an EMBL/GenBank/DDBJ whole genome shotgun (WGS) entry which is preliminary data.</text>
</comment>